<feature type="transmembrane region" description="Helical" evidence="6">
    <location>
        <begin position="83"/>
        <end position="105"/>
    </location>
</feature>
<keyword evidence="4 6" id="KW-1133">Transmembrane helix</keyword>
<dbReference type="GO" id="GO:0005886">
    <property type="term" value="C:plasma membrane"/>
    <property type="evidence" value="ECO:0007669"/>
    <property type="project" value="TreeGrafter"/>
</dbReference>
<dbReference type="PANTHER" id="PTHR38459">
    <property type="entry name" value="PROPHAGE BACTOPRENOL-LINKED GLUCOSE TRANSLOCASE HOMOLOG"/>
    <property type="match status" value="1"/>
</dbReference>
<dbReference type="PANTHER" id="PTHR38459:SF5">
    <property type="entry name" value="CELL WALL TEICHOIC ACID GLYCOSYLATION PROTEIN GTCA"/>
    <property type="match status" value="1"/>
</dbReference>
<evidence type="ECO:0000256" key="1">
    <source>
        <dbReference type="ARBA" id="ARBA00004141"/>
    </source>
</evidence>
<dbReference type="STRING" id="1423792.FD09_GL000930"/>
<feature type="transmembrane region" description="Helical" evidence="6">
    <location>
        <begin position="42"/>
        <end position="62"/>
    </location>
</feature>
<dbReference type="InterPro" id="IPR051401">
    <property type="entry name" value="GtrA_CellWall_Glycosyl"/>
</dbReference>
<evidence type="ECO:0000256" key="3">
    <source>
        <dbReference type="ARBA" id="ARBA00022692"/>
    </source>
</evidence>
<dbReference type="AlphaFoldDB" id="A0A0R1MRJ1"/>
<feature type="transmembrane region" description="Helical" evidence="6">
    <location>
        <begin position="16"/>
        <end position="36"/>
    </location>
</feature>
<evidence type="ECO:0000313" key="8">
    <source>
        <dbReference type="EMBL" id="KRL10784.1"/>
    </source>
</evidence>
<feature type="domain" description="GtrA/DPMS transmembrane" evidence="7">
    <location>
        <begin position="19"/>
        <end position="134"/>
    </location>
</feature>
<gene>
    <name evidence="8" type="ORF">FD09_GL000930</name>
</gene>
<name>A0A0R1MRJ1_9LACO</name>
<comment type="similarity">
    <text evidence="2">Belongs to the GtrA family.</text>
</comment>
<evidence type="ECO:0000256" key="2">
    <source>
        <dbReference type="ARBA" id="ARBA00009399"/>
    </source>
</evidence>
<proteinExistence type="inferred from homology"/>
<protein>
    <submittedName>
        <fullName evidence="8">GtcA family membrane protein</fullName>
    </submittedName>
</protein>
<keyword evidence="5 6" id="KW-0472">Membrane</keyword>
<feature type="transmembrane region" description="Helical" evidence="6">
    <location>
        <begin position="117"/>
        <end position="135"/>
    </location>
</feature>
<keyword evidence="3 6" id="KW-0812">Transmembrane</keyword>
<comment type="subcellular location">
    <subcellularLocation>
        <location evidence="1">Membrane</location>
        <topology evidence="1">Multi-pass membrane protein</topology>
    </subcellularLocation>
</comment>
<evidence type="ECO:0000313" key="9">
    <source>
        <dbReference type="Proteomes" id="UP000051330"/>
    </source>
</evidence>
<dbReference type="InterPro" id="IPR007267">
    <property type="entry name" value="GtrA_DPMS_TM"/>
</dbReference>
<evidence type="ECO:0000259" key="7">
    <source>
        <dbReference type="Pfam" id="PF04138"/>
    </source>
</evidence>
<accession>A0A0R1MRJ1</accession>
<organism evidence="8 9">
    <name type="scientific">Schleiferilactobacillus perolens DSM 12744</name>
    <dbReference type="NCBI Taxonomy" id="1423792"/>
    <lineage>
        <taxon>Bacteria</taxon>
        <taxon>Bacillati</taxon>
        <taxon>Bacillota</taxon>
        <taxon>Bacilli</taxon>
        <taxon>Lactobacillales</taxon>
        <taxon>Lactobacillaceae</taxon>
        <taxon>Schleiferilactobacillus</taxon>
    </lineage>
</organism>
<evidence type="ECO:0000256" key="4">
    <source>
        <dbReference type="ARBA" id="ARBA00022989"/>
    </source>
</evidence>
<dbReference type="GO" id="GO:0000271">
    <property type="term" value="P:polysaccharide biosynthetic process"/>
    <property type="evidence" value="ECO:0007669"/>
    <property type="project" value="InterPro"/>
</dbReference>
<dbReference type="Proteomes" id="UP000051330">
    <property type="component" value="Unassembled WGS sequence"/>
</dbReference>
<dbReference type="EMBL" id="AZEC01000014">
    <property type="protein sequence ID" value="KRL10784.1"/>
    <property type="molecule type" value="Genomic_DNA"/>
</dbReference>
<dbReference type="PATRIC" id="fig|1423792.3.peg.950"/>
<comment type="caution">
    <text evidence="8">The sequence shown here is derived from an EMBL/GenBank/DDBJ whole genome shotgun (WGS) entry which is preliminary data.</text>
</comment>
<dbReference type="Pfam" id="PF04138">
    <property type="entry name" value="GtrA_DPMS_TM"/>
    <property type="match status" value="1"/>
</dbReference>
<evidence type="ECO:0000256" key="6">
    <source>
        <dbReference type="SAM" id="Phobius"/>
    </source>
</evidence>
<sequence length="138" mass="16177">MVMDKIRALFKKYEAFISYVFFGGLTTLINLVVFWVTHEQMGINWAVANIIAWFLSVLFAFFTNKTWVFHSRYTTVWAFLKEMFLFFGARGASLVIDQSIMWIGIDLLHVGAMLTKLVDQIVVILINYVFSKWIFKKK</sequence>
<keyword evidence="9" id="KW-1185">Reference proteome</keyword>
<reference evidence="8 9" key="1">
    <citation type="journal article" date="2015" name="Genome Announc.">
        <title>Expanding the biotechnology potential of lactobacilli through comparative genomics of 213 strains and associated genera.</title>
        <authorList>
            <person name="Sun Z."/>
            <person name="Harris H.M."/>
            <person name="McCann A."/>
            <person name="Guo C."/>
            <person name="Argimon S."/>
            <person name="Zhang W."/>
            <person name="Yang X."/>
            <person name="Jeffery I.B."/>
            <person name="Cooney J.C."/>
            <person name="Kagawa T.F."/>
            <person name="Liu W."/>
            <person name="Song Y."/>
            <person name="Salvetti E."/>
            <person name="Wrobel A."/>
            <person name="Rasinkangas P."/>
            <person name="Parkhill J."/>
            <person name="Rea M.C."/>
            <person name="O'Sullivan O."/>
            <person name="Ritari J."/>
            <person name="Douillard F.P."/>
            <person name="Paul Ross R."/>
            <person name="Yang R."/>
            <person name="Briner A.E."/>
            <person name="Felis G.E."/>
            <person name="de Vos W.M."/>
            <person name="Barrangou R."/>
            <person name="Klaenhammer T.R."/>
            <person name="Caufield P.W."/>
            <person name="Cui Y."/>
            <person name="Zhang H."/>
            <person name="O'Toole P.W."/>
        </authorList>
    </citation>
    <scope>NUCLEOTIDE SEQUENCE [LARGE SCALE GENOMIC DNA]</scope>
    <source>
        <strain evidence="8 9">DSM 12744</strain>
    </source>
</reference>
<evidence type="ECO:0000256" key="5">
    <source>
        <dbReference type="ARBA" id="ARBA00023136"/>
    </source>
</evidence>